<dbReference type="InterPro" id="IPR036388">
    <property type="entry name" value="WH-like_DNA-bd_sf"/>
</dbReference>
<sequence length="316" mass="33671">AAPPPRRRIATASQSSLRSHLKAHLGTSMTLLCAVSLVMTGFGYLQHLVSFSPIAGDGASGGILVQVARGVASILIFAIVVLAKRRPSPVYRVGLLAMIAGFMLMAFLFGTDLFWVSGAIVIGGYTILDLLIWVAFSQIAYAQSRDALRTVALMRLIAVLCSATGAAIGIALVGFDEVPSGNVAAETTVVGYLVVIATVLLLSSEDMWMLFGRPRPDGMAGDDSAGREARLAAWFERVGLTAREREIASLLASGRTQPWIAERLGISENTVGTHVRHIYQKAGVHDRQQFIDLASSPDETPSPEPREVPESLTGDA</sequence>
<name>A0A9D2VN65_9ACTN</name>
<dbReference type="SMART" id="SM00421">
    <property type="entry name" value="HTH_LUXR"/>
    <property type="match status" value="1"/>
</dbReference>
<dbReference type="Proteomes" id="UP000789325">
    <property type="component" value="Unassembled WGS sequence"/>
</dbReference>
<dbReference type="Gene3D" id="1.10.10.10">
    <property type="entry name" value="Winged helix-like DNA-binding domain superfamily/Winged helix DNA-binding domain"/>
    <property type="match status" value="1"/>
</dbReference>
<feature type="transmembrane region" description="Helical" evidence="5">
    <location>
        <begin position="156"/>
        <end position="175"/>
    </location>
</feature>
<keyword evidence="1" id="KW-0805">Transcription regulation</keyword>
<dbReference type="SUPFAM" id="SSF46894">
    <property type="entry name" value="C-terminal effector domain of the bipartite response regulators"/>
    <property type="match status" value="1"/>
</dbReference>
<evidence type="ECO:0000256" key="4">
    <source>
        <dbReference type="SAM" id="MobiDB-lite"/>
    </source>
</evidence>
<gene>
    <name evidence="7" type="ORF">K8V16_11980</name>
</gene>
<evidence type="ECO:0000256" key="3">
    <source>
        <dbReference type="ARBA" id="ARBA00023163"/>
    </source>
</evidence>
<evidence type="ECO:0000313" key="8">
    <source>
        <dbReference type="Proteomes" id="UP000789325"/>
    </source>
</evidence>
<organism evidence="7 8">
    <name type="scientific">Rubneribacter badeniensis</name>
    <dbReference type="NCBI Taxonomy" id="2070688"/>
    <lineage>
        <taxon>Bacteria</taxon>
        <taxon>Bacillati</taxon>
        <taxon>Actinomycetota</taxon>
        <taxon>Coriobacteriia</taxon>
        <taxon>Eggerthellales</taxon>
        <taxon>Eggerthellaceae</taxon>
        <taxon>Rubneribacter</taxon>
    </lineage>
</organism>
<dbReference type="GO" id="GO:0003677">
    <property type="term" value="F:DNA binding"/>
    <property type="evidence" value="ECO:0007669"/>
    <property type="project" value="UniProtKB-KW"/>
</dbReference>
<dbReference type="PANTHER" id="PTHR44688">
    <property type="entry name" value="DNA-BINDING TRANSCRIPTIONAL ACTIVATOR DEVR_DOSR"/>
    <property type="match status" value="1"/>
</dbReference>
<comment type="caution">
    <text evidence="7">The sequence shown here is derived from an EMBL/GenBank/DDBJ whole genome shotgun (WGS) entry which is preliminary data.</text>
</comment>
<accession>A0A9D2VN65</accession>
<dbReference type="InterPro" id="IPR016032">
    <property type="entry name" value="Sig_transdc_resp-reg_C-effctor"/>
</dbReference>
<protein>
    <submittedName>
        <fullName evidence="7">LuxR family transcriptional regulator</fullName>
    </submittedName>
</protein>
<feature type="transmembrane region" description="Helical" evidence="5">
    <location>
        <begin position="21"/>
        <end position="43"/>
    </location>
</feature>
<dbReference type="PANTHER" id="PTHR44688:SF16">
    <property type="entry name" value="DNA-BINDING TRANSCRIPTIONAL ACTIVATOR DEVR_DOSR"/>
    <property type="match status" value="1"/>
</dbReference>
<reference evidence="7" key="2">
    <citation type="submission" date="2021-09" db="EMBL/GenBank/DDBJ databases">
        <authorList>
            <person name="Gilroy R."/>
        </authorList>
    </citation>
    <scope>NUCLEOTIDE SEQUENCE</scope>
    <source>
        <strain evidence="7">USAMLcec12-2067</strain>
    </source>
</reference>
<keyword evidence="5" id="KW-0472">Membrane</keyword>
<feature type="transmembrane region" description="Helical" evidence="5">
    <location>
        <begin position="63"/>
        <end position="83"/>
    </location>
</feature>
<dbReference type="InterPro" id="IPR000792">
    <property type="entry name" value="Tscrpt_reg_LuxR_C"/>
</dbReference>
<dbReference type="Pfam" id="PF00196">
    <property type="entry name" value="GerE"/>
    <property type="match status" value="1"/>
</dbReference>
<keyword evidence="2" id="KW-0238">DNA-binding</keyword>
<evidence type="ECO:0000256" key="2">
    <source>
        <dbReference type="ARBA" id="ARBA00023125"/>
    </source>
</evidence>
<feature type="region of interest" description="Disordered" evidence="4">
    <location>
        <begin position="293"/>
        <end position="316"/>
    </location>
</feature>
<keyword evidence="3" id="KW-0804">Transcription</keyword>
<dbReference type="GO" id="GO:0006355">
    <property type="term" value="P:regulation of DNA-templated transcription"/>
    <property type="evidence" value="ECO:0007669"/>
    <property type="project" value="InterPro"/>
</dbReference>
<keyword evidence="5" id="KW-1133">Transmembrane helix</keyword>
<feature type="transmembrane region" description="Helical" evidence="5">
    <location>
        <begin position="115"/>
        <end position="136"/>
    </location>
</feature>
<evidence type="ECO:0000259" key="6">
    <source>
        <dbReference type="PROSITE" id="PS50043"/>
    </source>
</evidence>
<evidence type="ECO:0000313" key="7">
    <source>
        <dbReference type="EMBL" id="HJH44496.1"/>
    </source>
</evidence>
<keyword evidence="5" id="KW-0812">Transmembrane</keyword>
<feature type="transmembrane region" description="Helical" evidence="5">
    <location>
        <begin position="181"/>
        <end position="203"/>
    </location>
</feature>
<feature type="non-terminal residue" evidence="7">
    <location>
        <position position="1"/>
    </location>
</feature>
<dbReference type="PROSITE" id="PS50043">
    <property type="entry name" value="HTH_LUXR_2"/>
    <property type="match status" value="1"/>
</dbReference>
<proteinExistence type="predicted"/>
<feature type="domain" description="HTH luxR-type" evidence="6">
    <location>
        <begin position="233"/>
        <end position="298"/>
    </location>
</feature>
<evidence type="ECO:0000256" key="1">
    <source>
        <dbReference type="ARBA" id="ARBA00023015"/>
    </source>
</evidence>
<dbReference type="AlphaFoldDB" id="A0A9D2VN65"/>
<dbReference type="EMBL" id="DYZL01000245">
    <property type="protein sequence ID" value="HJH44496.1"/>
    <property type="molecule type" value="Genomic_DNA"/>
</dbReference>
<feature type="transmembrane region" description="Helical" evidence="5">
    <location>
        <begin position="90"/>
        <end position="109"/>
    </location>
</feature>
<dbReference type="CDD" id="cd06170">
    <property type="entry name" value="LuxR_C_like"/>
    <property type="match status" value="1"/>
</dbReference>
<reference evidence="7" key="1">
    <citation type="journal article" date="2021" name="PeerJ">
        <title>Extensive microbial diversity within the chicken gut microbiome revealed by metagenomics and culture.</title>
        <authorList>
            <person name="Gilroy R."/>
            <person name="Ravi A."/>
            <person name="Getino M."/>
            <person name="Pursley I."/>
            <person name="Horton D.L."/>
            <person name="Alikhan N.F."/>
            <person name="Baker D."/>
            <person name="Gharbi K."/>
            <person name="Hall N."/>
            <person name="Watson M."/>
            <person name="Adriaenssens E.M."/>
            <person name="Foster-Nyarko E."/>
            <person name="Jarju S."/>
            <person name="Secka A."/>
            <person name="Antonio M."/>
            <person name="Oren A."/>
            <person name="Chaudhuri R.R."/>
            <person name="La Ragione R."/>
            <person name="Hildebrand F."/>
            <person name="Pallen M.J."/>
        </authorList>
    </citation>
    <scope>NUCLEOTIDE SEQUENCE</scope>
    <source>
        <strain evidence="7">USAMLcec12-2067</strain>
    </source>
</reference>
<evidence type="ECO:0000256" key="5">
    <source>
        <dbReference type="SAM" id="Phobius"/>
    </source>
</evidence>
<dbReference type="PRINTS" id="PR00038">
    <property type="entry name" value="HTHLUXR"/>
</dbReference>